<dbReference type="AlphaFoldDB" id="A0A229NVE2"/>
<feature type="domain" description="Glycosyltransferase 2-like" evidence="2">
    <location>
        <begin position="7"/>
        <end position="184"/>
    </location>
</feature>
<evidence type="ECO:0000313" key="3">
    <source>
        <dbReference type="EMBL" id="OXM13705.1"/>
    </source>
</evidence>
<evidence type="ECO:0000256" key="1">
    <source>
        <dbReference type="ARBA" id="ARBA00006739"/>
    </source>
</evidence>
<protein>
    <recommendedName>
        <fullName evidence="2">Glycosyltransferase 2-like domain-containing protein</fullName>
    </recommendedName>
</protein>
<sequence length="319" mass="36118">MNMPTISVAVPTCGRPHYLEESLNSIMAQTRLPDEIVVSEDGADLQTKEIIDNWKRKMEGKVRLMHVSNTPGLGQLANRQQAIQLASGDYIAMLDDDDMWFPPFLEKSFVALKNEPEAAFCSANHSFMDDNSIVIAEKSKEFEQYCGRSGMESGLYRDVFRRTLVNKACVFSLHVTLFRSNALKAIGYFQAYGGLVPDYALFLKLGAKRFNGIFIKDYLGSCRIHNGQQSKKRLENSVSKVECLTMTREQTAVGLNQQERELLEAKLRAAILECSIAYAHENRRRDALRQVGQMGQVGYRLWPFKRWAVLMALMAGVKK</sequence>
<dbReference type="EMBL" id="NMUQ01000003">
    <property type="protein sequence ID" value="OXM13705.1"/>
    <property type="molecule type" value="Genomic_DNA"/>
</dbReference>
<gene>
    <name evidence="3" type="ORF">CGZ75_22055</name>
</gene>
<dbReference type="PANTHER" id="PTHR22916">
    <property type="entry name" value="GLYCOSYLTRANSFERASE"/>
    <property type="match status" value="1"/>
</dbReference>
<dbReference type="InterPro" id="IPR001173">
    <property type="entry name" value="Glyco_trans_2-like"/>
</dbReference>
<reference evidence="3 4" key="1">
    <citation type="submission" date="2017-07" db="EMBL/GenBank/DDBJ databases">
        <title>Paenibacillus herberti R33 genome sequencing and assembly.</title>
        <authorList>
            <person name="Su W."/>
        </authorList>
    </citation>
    <scope>NUCLEOTIDE SEQUENCE [LARGE SCALE GENOMIC DNA]</scope>
    <source>
        <strain evidence="3 4">R33</strain>
    </source>
</reference>
<dbReference type="GO" id="GO:0016758">
    <property type="term" value="F:hexosyltransferase activity"/>
    <property type="evidence" value="ECO:0007669"/>
    <property type="project" value="UniProtKB-ARBA"/>
</dbReference>
<dbReference type="PANTHER" id="PTHR22916:SF3">
    <property type="entry name" value="UDP-GLCNAC:BETAGAL BETA-1,3-N-ACETYLGLUCOSAMINYLTRANSFERASE-LIKE PROTEIN 1"/>
    <property type="match status" value="1"/>
</dbReference>
<accession>A0A229NVE2</accession>
<comment type="caution">
    <text evidence="3">The sequence shown here is derived from an EMBL/GenBank/DDBJ whole genome shotgun (WGS) entry which is preliminary data.</text>
</comment>
<evidence type="ECO:0000259" key="2">
    <source>
        <dbReference type="Pfam" id="PF00535"/>
    </source>
</evidence>
<dbReference type="Proteomes" id="UP000215145">
    <property type="component" value="Unassembled WGS sequence"/>
</dbReference>
<dbReference type="CDD" id="cd00761">
    <property type="entry name" value="Glyco_tranf_GTA_type"/>
    <property type="match status" value="1"/>
</dbReference>
<organism evidence="3 4">
    <name type="scientific">Paenibacillus herberti</name>
    <dbReference type="NCBI Taxonomy" id="1619309"/>
    <lineage>
        <taxon>Bacteria</taxon>
        <taxon>Bacillati</taxon>
        <taxon>Bacillota</taxon>
        <taxon>Bacilli</taxon>
        <taxon>Bacillales</taxon>
        <taxon>Paenibacillaceae</taxon>
        <taxon>Paenibacillus</taxon>
    </lineage>
</organism>
<evidence type="ECO:0000313" key="4">
    <source>
        <dbReference type="Proteomes" id="UP000215145"/>
    </source>
</evidence>
<dbReference type="Gene3D" id="3.90.550.10">
    <property type="entry name" value="Spore Coat Polysaccharide Biosynthesis Protein SpsA, Chain A"/>
    <property type="match status" value="1"/>
</dbReference>
<dbReference type="RefSeq" id="WP_089526407.1">
    <property type="nucleotide sequence ID" value="NZ_NMUQ01000003.1"/>
</dbReference>
<dbReference type="InterPro" id="IPR029044">
    <property type="entry name" value="Nucleotide-diphossugar_trans"/>
</dbReference>
<dbReference type="Pfam" id="PF00535">
    <property type="entry name" value="Glycos_transf_2"/>
    <property type="match status" value="1"/>
</dbReference>
<comment type="similarity">
    <text evidence="1">Belongs to the glycosyltransferase 2 family.</text>
</comment>
<proteinExistence type="inferred from homology"/>
<name>A0A229NVE2_9BACL</name>
<dbReference type="SUPFAM" id="SSF53448">
    <property type="entry name" value="Nucleotide-diphospho-sugar transferases"/>
    <property type="match status" value="1"/>
</dbReference>
<dbReference type="OrthoDB" id="9815829at2"/>
<keyword evidence="4" id="KW-1185">Reference proteome</keyword>